<gene>
    <name evidence="1" type="ORF">ENR15_14245</name>
</gene>
<protein>
    <submittedName>
        <fullName evidence="1">DUF29 domain-containing protein</fullName>
    </submittedName>
</protein>
<dbReference type="Gene3D" id="1.20.1220.20">
    <property type="entry name" value="Uncharcterised protein PF01724"/>
    <property type="match status" value="1"/>
</dbReference>
<proteinExistence type="predicted"/>
<evidence type="ECO:0000313" key="1">
    <source>
        <dbReference type="EMBL" id="HGG01771.1"/>
    </source>
</evidence>
<dbReference type="EMBL" id="DSPX01000142">
    <property type="protein sequence ID" value="HGG01771.1"/>
    <property type="molecule type" value="Genomic_DNA"/>
</dbReference>
<dbReference type="AlphaFoldDB" id="A0A7C3VR83"/>
<sequence length="147" mass="17375">MDTKLYNNDFYLWIETTVQLLREGKFNMVDLENLVEEIDSMGRREKTALKSNLRVLLMQLLKYNYQTEKRSNSWKYTIFEHRKRIAESLADSPSLKPYYQEVFTECYQDARQEAALETGLTLAVFPEESPFTAEETLDLEYGFSLLD</sequence>
<organism evidence="1">
    <name type="scientific">Planktothricoides sp. SpSt-374</name>
    <dbReference type="NCBI Taxonomy" id="2282167"/>
    <lineage>
        <taxon>Bacteria</taxon>
        <taxon>Bacillati</taxon>
        <taxon>Cyanobacteriota</taxon>
        <taxon>Cyanophyceae</taxon>
        <taxon>Oscillatoriophycideae</taxon>
        <taxon>Oscillatoriales</taxon>
        <taxon>Oscillatoriaceae</taxon>
        <taxon>Planktothricoides</taxon>
    </lineage>
</organism>
<dbReference type="InterPro" id="IPR002636">
    <property type="entry name" value="DUF29"/>
</dbReference>
<dbReference type="PANTHER" id="PTHR34235">
    <property type="entry name" value="SLR1203 PROTEIN-RELATED"/>
    <property type="match status" value="1"/>
</dbReference>
<reference evidence="1" key="1">
    <citation type="journal article" date="2020" name="mSystems">
        <title>Genome- and Community-Level Interaction Insights into Carbon Utilization and Element Cycling Functions of Hydrothermarchaeota in Hydrothermal Sediment.</title>
        <authorList>
            <person name="Zhou Z."/>
            <person name="Liu Y."/>
            <person name="Xu W."/>
            <person name="Pan J."/>
            <person name="Luo Z.H."/>
            <person name="Li M."/>
        </authorList>
    </citation>
    <scope>NUCLEOTIDE SEQUENCE [LARGE SCALE GENOMIC DNA]</scope>
    <source>
        <strain evidence="1">SpSt-374</strain>
    </source>
</reference>
<dbReference type="Pfam" id="PF01724">
    <property type="entry name" value="DUF29"/>
    <property type="match status" value="1"/>
</dbReference>
<dbReference type="PANTHER" id="PTHR34235:SF3">
    <property type="entry name" value="SLR1203 PROTEIN"/>
    <property type="match status" value="1"/>
</dbReference>
<name>A0A7C3VR83_9CYAN</name>
<accession>A0A7C3VR83</accession>
<comment type="caution">
    <text evidence="1">The sequence shown here is derived from an EMBL/GenBank/DDBJ whole genome shotgun (WGS) entry which is preliminary data.</text>
</comment>